<dbReference type="EMBL" id="ML208346">
    <property type="protein sequence ID" value="TFK68695.1"/>
    <property type="molecule type" value="Genomic_DNA"/>
</dbReference>
<protein>
    <submittedName>
        <fullName evidence="1">Uncharacterized protein</fullName>
    </submittedName>
</protein>
<evidence type="ECO:0000313" key="1">
    <source>
        <dbReference type="EMBL" id="TFK68695.1"/>
    </source>
</evidence>
<evidence type="ECO:0000313" key="2">
    <source>
        <dbReference type="Proteomes" id="UP000308600"/>
    </source>
</evidence>
<name>A0ACD3ASA5_9AGAR</name>
<reference evidence="1 2" key="1">
    <citation type="journal article" date="2019" name="Nat. Ecol. Evol.">
        <title>Megaphylogeny resolves global patterns of mushroom evolution.</title>
        <authorList>
            <person name="Varga T."/>
            <person name="Krizsan K."/>
            <person name="Foldi C."/>
            <person name="Dima B."/>
            <person name="Sanchez-Garcia M."/>
            <person name="Sanchez-Ramirez S."/>
            <person name="Szollosi G.J."/>
            <person name="Szarkandi J.G."/>
            <person name="Papp V."/>
            <person name="Albert L."/>
            <person name="Andreopoulos W."/>
            <person name="Angelini C."/>
            <person name="Antonin V."/>
            <person name="Barry K.W."/>
            <person name="Bougher N.L."/>
            <person name="Buchanan P."/>
            <person name="Buyck B."/>
            <person name="Bense V."/>
            <person name="Catcheside P."/>
            <person name="Chovatia M."/>
            <person name="Cooper J."/>
            <person name="Damon W."/>
            <person name="Desjardin D."/>
            <person name="Finy P."/>
            <person name="Geml J."/>
            <person name="Haridas S."/>
            <person name="Hughes K."/>
            <person name="Justo A."/>
            <person name="Karasinski D."/>
            <person name="Kautmanova I."/>
            <person name="Kiss B."/>
            <person name="Kocsube S."/>
            <person name="Kotiranta H."/>
            <person name="LaButti K.M."/>
            <person name="Lechner B.E."/>
            <person name="Liimatainen K."/>
            <person name="Lipzen A."/>
            <person name="Lukacs Z."/>
            <person name="Mihaltcheva S."/>
            <person name="Morgado L.N."/>
            <person name="Niskanen T."/>
            <person name="Noordeloos M.E."/>
            <person name="Ohm R.A."/>
            <person name="Ortiz-Santana B."/>
            <person name="Ovrebo C."/>
            <person name="Racz N."/>
            <person name="Riley R."/>
            <person name="Savchenko A."/>
            <person name="Shiryaev A."/>
            <person name="Soop K."/>
            <person name="Spirin V."/>
            <person name="Szebenyi C."/>
            <person name="Tomsovsky M."/>
            <person name="Tulloss R.E."/>
            <person name="Uehling J."/>
            <person name="Grigoriev I.V."/>
            <person name="Vagvolgyi C."/>
            <person name="Papp T."/>
            <person name="Martin F.M."/>
            <person name="Miettinen O."/>
            <person name="Hibbett D.S."/>
            <person name="Nagy L.G."/>
        </authorList>
    </citation>
    <scope>NUCLEOTIDE SEQUENCE [LARGE SCALE GENOMIC DNA]</scope>
    <source>
        <strain evidence="1 2">NL-1719</strain>
    </source>
</reference>
<keyword evidence="2" id="KW-1185">Reference proteome</keyword>
<organism evidence="1 2">
    <name type="scientific">Pluteus cervinus</name>
    <dbReference type="NCBI Taxonomy" id="181527"/>
    <lineage>
        <taxon>Eukaryota</taxon>
        <taxon>Fungi</taxon>
        <taxon>Dikarya</taxon>
        <taxon>Basidiomycota</taxon>
        <taxon>Agaricomycotina</taxon>
        <taxon>Agaricomycetes</taxon>
        <taxon>Agaricomycetidae</taxon>
        <taxon>Agaricales</taxon>
        <taxon>Pluteineae</taxon>
        <taxon>Pluteaceae</taxon>
        <taxon>Pluteus</taxon>
    </lineage>
</organism>
<gene>
    <name evidence="1" type="ORF">BDN72DRAFT_659573</name>
</gene>
<dbReference type="Proteomes" id="UP000308600">
    <property type="component" value="Unassembled WGS sequence"/>
</dbReference>
<accession>A0ACD3ASA5</accession>
<sequence>MSSRLFALVVAIDSYKSGNIWNLHSCVDDAHKIRDWLELDLHVPKSHICVLLDHEATKRSIEDNFTQHLTNNASIAPGDAILIYFAGHGSSIPAPPGWFRGDSSEQQVEVICTYDHDMKCPGGRIAGISDRSLGAMLQELAAMKGDNITLVLDCSFPPLSTSQESHRSHTRQTPTLKATPFDLHHGLWPSSHPQSPGFFRRQHNTHLLLAACDKDEQALEDKLGGHFTHAFLEVAPGLELHQTSYSSLLEQVGERMPAVQRPICLGSHKGRAVFNGRAFAQDPRYGRAYLHTHVVGGPQMLEIDFGEIHGVTVGTTFSLHAHNFKGSHNPSIGRAVACSVTPVSCCANVVSIISGYNSEGHYWANIVRWHTESPFRIRLEATMPSVIRKWKLLRRIPYFTHPGDSELVRVDKGQAADLSVSITRNYLTVEHQSHHLLANNPLKVASVGRDDCDVLTAAARFHMQLGRSNPLHPLQSFIDMELYRLDPSTWLRTGWNVLDSGNARLWHQTSISSVGCPVTPCSW</sequence>
<proteinExistence type="predicted"/>